<feature type="region of interest" description="Disordered" evidence="6">
    <location>
        <begin position="1"/>
        <end position="32"/>
    </location>
</feature>
<evidence type="ECO:0000256" key="5">
    <source>
        <dbReference type="PIRNR" id="PIRNR015965"/>
    </source>
</evidence>
<dbReference type="OMA" id="GTCNGDI"/>
<dbReference type="PIRSF" id="PIRSF015965">
    <property type="entry name" value="26S_Psome_Rpn1"/>
    <property type="match status" value="1"/>
</dbReference>
<evidence type="ECO:0000256" key="2">
    <source>
        <dbReference type="ARBA" id="ARBA00022737"/>
    </source>
</evidence>
<evidence type="ECO:0000256" key="1">
    <source>
        <dbReference type="ARBA" id="ARBA00005460"/>
    </source>
</evidence>
<evidence type="ECO:0000256" key="3">
    <source>
        <dbReference type="ARBA" id="ARBA00022942"/>
    </source>
</evidence>
<dbReference type="InterPro" id="IPR011989">
    <property type="entry name" value="ARM-like"/>
</dbReference>
<reference evidence="9 10" key="1">
    <citation type="journal article" date="2015" name="Genome Biol. Evol.">
        <title>Phylogenomic analyses indicate that early fungi evolved digesting cell walls of algal ancestors of land plants.</title>
        <authorList>
            <person name="Chang Y."/>
            <person name="Wang S."/>
            <person name="Sekimoto S."/>
            <person name="Aerts A.L."/>
            <person name="Choi C."/>
            <person name="Clum A."/>
            <person name="LaButti K.M."/>
            <person name="Lindquist E.A."/>
            <person name="Yee Ngan C."/>
            <person name="Ohm R.A."/>
            <person name="Salamov A.A."/>
            <person name="Grigoriev I.V."/>
            <person name="Spatafora J.W."/>
            <person name="Berbee M.L."/>
        </authorList>
    </citation>
    <scope>NUCLEOTIDE SEQUENCE [LARGE SCALE GENOMIC DNA]</scope>
    <source>
        <strain evidence="9 10">NRRL 28638</strain>
    </source>
</reference>
<evidence type="ECO:0000313" key="10">
    <source>
        <dbReference type="Proteomes" id="UP000070444"/>
    </source>
</evidence>
<dbReference type="Gene3D" id="1.25.10.10">
    <property type="entry name" value="Leucine-rich Repeat Variant"/>
    <property type="match status" value="1"/>
</dbReference>
<dbReference type="AlphaFoldDB" id="A0A137P2R5"/>
<dbReference type="GO" id="GO:0043161">
    <property type="term" value="P:proteasome-mediated ubiquitin-dependent protein catabolic process"/>
    <property type="evidence" value="ECO:0007669"/>
    <property type="project" value="TreeGrafter"/>
</dbReference>
<comment type="function">
    <text evidence="4 5">Acts as a regulatory subunit of the 26 proteasome which is involved in the ATP-dependent degradation of ubiquitinated proteins.</text>
</comment>
<keyword evidence="10" id="KW-1185">Reference proteome</keyword>
<dbReference type="InterPro" id="IPR016643">
    <property type="entry name" value="26S_Psome_Rpn1"/>
</dbReference>
<dbReference type="Pfam" id="PF01851">
    <property type="entry name" value="PC_rep"/>
    <property type="match status" value="2"/>
</dbReference>
<gene>
    <name evidence="9" type="ORF">CONCODRAFT_59536</name>
</gene>
<comment type="similarity">
    <text evidence="1 5">Belongs to the proteasome subunit S2 family.</text>
</comment>
<name>A0A137P2R5_CONC2</name>
<dbReference type="EMBL" id="KQ964542">
    <property type="protein sequence ID" value="KXN69248.1"/>
    <property type="molecule type" value="Genomic_DNA"/>
</dbReference>
<dbReference type="OrthoDB" id="10252509at2759"/>
<dbReference type="InterPro" id="IPR002015">
    <property type="entry name" value="Proteasome/cyclosome_rpt"/>
</dbReference>
<sequence length="875" mass="97243">MTQEQTNNNNKNIKETPSKDKKKEKNPDEDLTEEDLELLNQLEQLVNILGDSSKISSHEQALDTMSTTIKTATTSMTSVPKPLKFLSRFYDTLVSTYESWMEDKRKLLLSDILSILSMTHGDESNHLCLKYRLSGSQENLESWGHEYIRYLSLEIGKEFNVRQSESNLEVDDLLKLALEIVPFFLKHNAEADAVDLLYELESIEKLPQFVDKNTYERVGLYMARCVNLLPPPDDVEFLRTAYSIYFAQEQWTHAILLAIRLSDTDLIKETFFACPEGTIRKQLAFLLARQDLSIEVEDQEYIDIFNSTHLSKHFLALAKELDVLEPKLPNDIYKTHLENNFGSSGVDSASQNLASTFTNAFVNAAFCSDKLITNTEDSNVWVYKHKDHGKVSAVAALGMIYLWDVETGLAQIDRYMYSNDDYTKAGALLGIGILTNRTKSENDPAFALLSEYVYGTNNTTRIGAIAGLGIAHAGSNHADLVEHLLPLVTDTTVSMEISSMAALSIGMICVGSLNGEVTSSILQTFMEREDAQLKDTHARFMGLGLALLCLGRQDASEPILEALKTISHPLSDLVYVMVLASSFAGTGNVLKVQEMLHICNDHLDKEKEDDQYQAFAVLGVALIAMGEEVGSEMAMRTFSHLMHYGEPVIRRAVPLAIALECTSNPTVPVLDTLSKYSHDNDVNVAINAIFALGLVGAGTNNARLAQMLRQLASYYHKDPNCLFMVRVAQGLLHMGKGTLSATPSHSDRNLLSPTALSGLLVTLTALTDANNTIFASSHYFLYYLVTAIYPRFLITLDESLEPLPTTVRVGQAVDVVGQAGRPKTITGFQTHSTPVLLAYSERAELATEEYISCSHILESFVILKKNPDYKDEKDD</sequence>
<dbReference type="InterPro" id="IPR041433">
    <property type="entry name" value="RPN1_C"/>
</dbReference>
<dbReference type="InterPro" id="IPR040892">
    <property type="entry name" value="RPN1_N"/>
</dbReference>
<dbReference type="GO" id="GO:0034515">
    <property type="term" value="C:proteasome storage granule"/>
    <property type="evidence" value="ECO:0007669"/>
    <property type="project" value="TreeGrafter"/>
</dbReference>
<dbReference type="GO" id="GO:0008540">
    <property type="term" value="C:proteasome regulatory particle, base subcomplex"/>
    <property type="evidence" value="ECO:0007669"/>
    <property type="project" value="UniProtKB-UniRule"/>
</dbReference>
<feature type="domain" description="RPN1 N-terminal" evidence="7">
    <location>
        <begin position="42"/>
        <end position="338"/>
    </location>
</feature>
<dbReference type="Proteomes" id="UP000070444">
    <property type="component" value="Unassembled WGS sequence"/>
</dbReference>
<dbReference type="SUPFAM" id="SSF48371">
    <property type="entry name" value="ARM repeat"/>
    <property type="match status" value="1"/>
</dbReference>
<keyword evidence="3 5" id="KW-0647">Proteasome</keyword>
<proteinExistence type="inferred from homology"/>
<evidence type="ECO:0000256" key="6">
    <source>
        <dbReference type="SAM" id="MobiDB-lite"/>
    </source>
</evidence>
<organism evidence="9 10">
    <name type="scientific">Conidiobolus coronatus (strain ATCC 28846 / CBS 209.66 / NRRL 28638)</name>
    <name type="common">Delacroixia coronata</name>
    <dbReference type="NCBI Taxonomy" id="796925"/>
    <lineage>
        <taxon>Eukaryota</taxon>
        <taxon>Fungi</taxon>
        <taxon>Fungi incertae sedis</taxon>
        <taxon>Zoopagomycota</taxon>
        <taxon>Entomophthoromycotina</taxon>
        <taxon>Entomophthoromycetes</taxon>
        <taxon>Entomophthorales</taxon>
        <taxon>Ancylistaceae</taxon>
        <taxon>Conidiobolus</taxon>
    </lineage>
</organism>
<evidence type="ECO:0000313" key="9">
    <source>
        <dbReference type="EMBL" id="KXN69248.1"/>
    </source>
</evidence>
<evidence type="ECO:0000259" key="7">
    <source>
        <dbReference type="Pfam" id="PF17781"/>
    </source>
</evidence>
<evidence type="ECO:0000256" key="4">
    <source>
        <dbReference type="ARBA" id="ARBA00057191"/>
    </source>
</evidence>
<dbReference type="Pfam" id="PF17781">
    <property type="entry name" value="RPN1_RPN2_N"/>
    <property type="match status" value="1"/>
</dbReference>
<dbReference type="STRING" id="796925.A0A137P2R5"/>
<dbReference type="InterPro" id="IPR016024">
    <property type="entry name" value="ARM-type_fold"/>
</dbReference>
<evidence type="ECO:0000259" key="8">
    <source>
        <dbReference type="Pfam" id="PF18051"/>
    </source>
</evidence>
<dbReference type="FunFam" id="1.25.10.10:FF:000026">
    <property type="entry name" value="26S proteasome non-ATPase regulatory subunit 2"/>
    <property type="match status" value="1"/>
</dbReference>
<accession>A0A137P2R5</accession>
<feature type="compositionally biased region" description="Polar residues" evidence="6">
    <location>
        <begin position="1"/>
        <end position="11"/>
    </location>
</feature>
<keyword evidence="2" id="KW-0677">Repeat</keyword>
<feature type="domain" description="26S proteasome non-ATPase regulatory subunit RPN1 C-terminal" evidence="8">
    <location>
        <begin position="816"/>
        <end position="869"/>
    </location>
</feature>
<dbReference type="GO" id="GO:0005634">
    <property type="term" value="C:nucleus"/>
    <property type="evidence" value="ECO:0007669"/>
    <property type="project" value="TreeGrafter"/>
</dbReference>
<feature type="compositionally biased region" description="Basic and acidic residues" evidence="6">
    <location>
        <begin position="12"/>
        <end position="28"/>
    </location>
</feature>
<dbReference type="PANTHER" id="PTHR10943">
    <property type="entry name" value="26S PROTEASOME NON-ATPASE REGULATORY SUBUNIT"/>
    <property type="match status" value="1"/>
</dbReference>
<dbReference type="PANTHER" id="PTHR10943:SF1">
    <property type="entry name" value="26S PROTEASOME NON-ATPASE REGULATORY SUBUNIT 2"/>
    <property type="match status" value="1"/>
</dbReference>
<dbReference type="GO" id="GO:0030234">
    <property type="term" value="F:enzyme regulator activity"/>
    <property type="evidence" value="ECO:0007669"/>
    <property type="project" value="UniProtKB-UniRule"/>
</dbReference>
<protein>
    <recommendedName>
        <fullName evidence="5">26S proteasome regulatory subunit RPN1</fullName>
    </recommendedName>
</protein>
<dbReference type="Pfam" id="PF18051">
    <property type="entry name" value="RPN1_C"/>
    <property type="match status" value="1"/>
</dbReference>
<dbReference type="GO" id="GO:0042176">
    <property type="term" value="P:regulation of protein catabolic process"/>
    <property type="evidence" value="ECO:0007669"/>
    <property type="project" value="InterPro"/>
</dbReference>